<comment type="caution">
    <text evidence="1">The sequence shown here is derived from an EMBL/GenBank/DDBJ whole genome shotgun (WGS) entry which is preliminary data.</text>
</comment>
<evidence type="ECO:0000313" key="2">
    <source>
        <dbReference type="Proteomes" id="UP001454036"/>
    </source>
</evidence>
<organism evidence="1 2">
    <name type="scientific">Lithospermum erythrorhizon</name>
    <name type="common">Purple gromwell</name>
    <name type="synonym">Lithospermum officinale var. erythrorhizon</name>
    <dbReference type="NCBI Taxonomy" id="34254"/>
    <lineage>
        <taxon>Eukaryota</taxon>
        <taxon>Viridiplantae</taxon>
        <taxon>Streptophyta</taxon>
        <taxon>Embryophyta</taxon>
        <taxon>Tracheophyta</taxon>
        <taxon>Spermatophyta</taxon>
        <taxon>Magnoliopsida</taxon>
        <taxon>eudicotyledons</taxon>
        <taxon>Gunneridae</taxon>
        <taxon>Pentapetalae</taxon>
        <taxon>asterids</taxon>
        <taxon>lamiids</taxon>
        <taxon>Boraginales</taxon>
        <taxon>Boraginaceae</taxon>
        <taxon>Boraginoideae</taxon>
        <taxon>Lithospermeae</taxon>
        <taxon>Lithospermum</taxon>
    </lineage>
</organism>
<keyword evidence="2" id="KW-1185">Reference proteome</keyword>
<dbReference type="EMBL" id="BAABME010001423">
    <property type="protein sequence ID" value="GAA0149539.1"/>
    <property type="molecule type" value="Genomic_DNA"/>
</dbReference>
<reference evidence="1 2" key="1">
    <citation type="submission" date="2024-01" db="EMBL/GenBank/DDBJ databases">
        <title>The complete chloroplast genome sequence of Lithospermum erythrorhizon: insights into the phylogenetic relationship among Boraginaceae species and the maternal lineages of purple gromwells.</title>
        <authorList>
            <person name="Okada T."/>
            <person name="Watanabe K."/>
        </authorList>
    </citation>
    <scope>NUCLEOTIDE SEQUENCE [LARGE SCALE GENOMIC DNA]</scope>
</reference>
<name>A0AAV3PD32_LITER</name>
<proteinExistence type="predicted"/>
<dbReference type="Proteomes" id="UP001454036">
    <property type="component" value="Unassembled WGS sequence"/>
</dbReference>
<protein>
    <submittedName>
        <fullName evidence="1">Uncharacterized protein</fullName>
    </submittedName>
</protein>
<dbReference type="AlphaFoldDB" id="A0AAV3PD32"/>
<gene>
    <name evidence="1" type="ORF">LIER_08689</name>
</gene>
<sequence length="195" mass="21918">MFVTHPSRKLAKSLLLGEIYADVRSKWSKATLRKIDDEEAKLLGFKESCSMDVGSSVGEMDADNVEVQGLDDVEVEVQGLKEDRGEGMDDFIEDNNIIFEDYDHDTKAFMREYNFGEDYGPMEEAELDSEPHEAYTETGGGACYLDEDQMLDDLGPVLDDIGPIPEYLYEHSEQFFELSGEEDDGEEEVGCLPSP</sequence>
<evidence type="ECO:0000313" key="1">
    <source>
        <dbReference type="EMBL" id="GAA0149539.1"/>
    </source>
</evidence>
<accession>A0AAV3PD32</accession>